<dbReference type="InterPro" id="IPR019554">
    <property type="entry name" value="Soluble_ligand-bd"/>
</dbReference>
<feature type="domain" description="Soluble ligand binding" evidence="19">
    <location>
        <begin position="368"/>
        <end position="411"/>
    </location>
</feature>
<comment type="subcellular location">
    <subcellularLocation>
        <location evidence="1">Cell outer membrane</location>
        <topology evidence="1">Multi-pass membrane protein</topology>
    </subcellularLocation>
</comment>
<protein>
    <submittedName>
        <fullName evidence="21">Sugar transporter</fullName>
    </submittedName>
</protein>
<evidence type="ECO:0000256" key="9">
    <source>
        <dbReference type="ARBA" id="ARBA00023065"/>
    </source>
</evidence>
<dbReference type="Pfam" id="PF10531">
    <property type="entry name" value="SLBB"/>
    <property type="match status" value="4"/>
</dbReference>
<evidence type="ECO:0000259" key="19">
    <source>
        <dbReference type="Pfam" id="PF10531"/>
    </source>
</evidence>
<evidence type="ECO:0000313" key="21">
    <source>
        <dbReference type="EMBL" id="MCZ2475598.1"/>
    </source>
</evidence>
<keyword evidence="7 17" id="KW-0732">Signal</keyword>
<feature type="domain" description="Soluble ligand binding" evidence="19">
    <location>
        <begin position="725"/>
        <end position="760"/>
    </location>
</feature>
<evidence type="ECO:0000259" key="18">
    <source>
        <dbReference type="Pfam" id="PF02563"/>
    </source>
</evidence>
<keyword evidence="8" id="KW-0625">Polysaccharide transport</keyword>
<evidence type="ECO:0000256" key="17">
    <source>
        <dbReference type="SAM" id="SignalP"/>
    </source>
</evidence>
<evidence type="ECO:0000256" key="14">
    <source>
        <dbReference type="ARBA" id="ARBA00023288"/>
    </source>
</evidence>
<keyword evidence="9" id="KW-0406">Ion transport</keyword>
<evidence type="ECO:0000313" key="22">
    <source>
        <dbReference type="Proteomes" id="UP001321186"/>
    </source>
</evidence>
<keyword evidence="16" id="KW-1133">Transmembrane helix</keyword>
<evidence type="ECO:0000256" key="8">
    <source>
        <dbReference type="ARBA" id="ARBA00023047"/>
    </source>
</evidence>
<evidence type="ECO:0000256" key="10">
    <source>
        <dbReference type="ARBA" id="ARBA00023114"/>
    </source>
</evidence>
<name>A0ABT4JI28_9BACT</name>
<organism evidence="21 22">
    <name type="scientific">Aquirufa ecclesiirivi</name>
    <dbReference type="NCBI Taxonomy" id="2715124"/>
    <lineage>
        <taxon>Bacteria</taxon>
        <taxon>Pseudomonadati</taxon>
        <taxon>Bacteroidota</taxon>
        <taxon>Cytophagia</taxon>
        <taxon>Cytophagales</taxon>
        <taxon>Flectobacillaceae</taxon>
        <taxon>Aquirufa</taxon>
    </lineage>
</organism>
<keyword evidence="3" id="KW-0813">Transport</keyword>
<feature type="region of interest" description="Disordered" evidence="15">
    <location>
        <begin position="96"/>
        <end position="132"/>
    </location>
</feature>
<evidence type="ECO:0000256" key="11">
    <source>
        <dbReference type="ARBA" id="ARBA00023136"/>
    </source>
</evidence>
<dbReference type="EMBL" id="JAANOH010000003">
    <property type="protein sequence ID" value="MCZ2475598.1"/>
    <property type="molecule type" value="Genomic_DNA"/>
</dbReference>
<dbReference type="Gene3D" id="3.10.560.10">
    <property type="entry name" value="Outer membrane lipoprotein wza domain like"/>
    <property type="match status" value="6"/>
</dbReference>
<dbReference type="Proteomes" id="UP001321186">
    <property type="component" value="Unassembled WGS sequence"/>
</dbReference>
<keyword evidence="10" id="KW-0626">Porin</keyword>
<keyword evidence="22" id="KW-1185">Reference proteome</keyword>
<evidence type="ECO:0000256" key="6">
    <source>
        <dbReference type="ARBA" id="ARBA00022692"/>
    </source>
</evidence>
<keyword evidence="12" id="KW-0564">Palmitate</keyword>
<accession>A0ABT4JI28</accession>
<dbReference type="InterPro" id="IPR003715">
    <property type="entry name" value="Poly_export_N"/>
</dbReference>
<keyword evidence="14" id="KW-0449">Lipoprotein</keyword>
<dbReference type="RefSeq" id="WP_269010280.1">
    <property type="nucleotide sequence ID" value="NZ_JAANOH010000003.1"/>
</dbReference>
<evidence type="ECO:0000256" key="15">
    <source>
        <dbReference type="SAM" id="MobiDB-lite"/>
    </source>
</evidence>
<feature type="domain" description="Polysaccharide export protein N-terminal" evidence="18">
    <location>
        <begin position="197"/>
        <end position="261"/>
    </location>
</feature>
<evidence type="ECO:0000256" key="7">
    <source>
        <dbReference type="ARBA" id="ARBA00022729"/>
    </source>
</evidence>
<dbReference type="PANTHER" id="PTHR33619:SF3">
    <property type="entry name" value="POLYSACCHARIDE EXPORT PROTEIN GFCE-RELATED"/>
    <property type="match status" value="1"/>
</dbReference>
<keyword evidence="11 16" id="KW-0472">Membrane</keyword>
<keyword evidence="6 16" id="KW-0812">Transmembrane</keyword>
<dbReference type="Pfam" id="PF02563">
    <property type="entry name" value="Poly_export"/>
    <property type="match status" value="1"/>
</dbReference>
<reference evidence="21 22" key="1">
    <citation type="submission" date="2020-03" db="EMBL/GenBank/DDBJ databases">
        <authorList>
            <person name="Pitt A."/>
            <person name="Hahn M.W."/>
        </authorList>
    </citation>
    <scope>NUCLEOTIDE SEQUENCE [LARGE SCALE GENOMIC DNA]</scope>
    <source>
        <strain evidence="21 22">5A-MARBSE</strain>
    </source>
</reference>
<comment type="caution">
    <text evidence="21">The sequence shown here is derived from an EMBL/GenBank/DDBJ whole genome shotgun (WGS) entry which is preliminary data.</text>
</comment>
<gene>
    <name evidence="21" type="ORF">G9H61_09080</name>
</gene>
<keyword evidence="13" id="KW-0998">Cell outer membrane</keyword>
<dbReference type="Pfam" id="PF22461">
    <property type="entry name" value="SLBB_2"/>
    <property type="match status" value="2"/>
</dbReference>
<dbReference type="InterPro" id="IPR049712">
    <property type="entry name" value="Poly_export"/>
</dbReference>
<evidence type="ECO:0000256" key="16">
    <source>
        <dbReference type="SAM" id="Phobius"/>
    </source>
</evidence>
<keyword evidence="4" id="KW-1134">Transmembrane beta strand</keyword>
<dbReference type="InterPro" id="IPR054765">
    <property type="entry name" value="SLBB_dom"/>
</dbReference>
<feature type="transmembrane region" description="Helical" evidence="16">
    <location>
        <begin position="812"/>
        <end position="834"/>
    </location>
</feature>
<feature type="domain" description="Soluble ligand binding" evidence="19">
    <location>
        <begin position="284"/>
        <end position="329"/>
    </location>
</feature>
<feature type="domain" description="Soluble ligand binding" evidence="19">
    <location>
        <begin position="541"/>
        <end position="592"/>
    </location>
</feature>
<evidence type="ECO:0000256" key="12">
    <source>
        <dbReference type="ARBA" id="ARBA00023139"/>
    </source>
</evidence>
<evidence type="ECO:0000256" key="4">
    <source>
        <dbReference type="ARBA" id="ARBA00022452"/>
    </source>
</evidence>
<evidence type="ECO:0000259" key="20">
    <source>
        <dbReference type="Pfam" id="PF22461"/>
    </source>
</evidence>
<comment type="similarity">
    <text evidence="2">Belongs to the BexD/CtrA/VexA family.</text>
</comment>
<feature type="chain" id="PRO_5046822009" evidence="17">
    <location>
        <begin position="29"/>
        <end position="835"/>
    </location>
</feature>
<dbReference type="PANTHER" id="PTHR33619">
    <property type="entry name" value="POLYSACCHARIDE EXPORT PROTEIN GFCE-RELATED"/>
    <property type="match status" value="1"/>
</dbReference>
<feature type="domain" description="SLBB" evidence="20">
    <location>
        <begin position="642"/>
        <end position="718"/>
    </location>
</feature>
<evidence type="ECO:0000256" key="13">
    <source>
        <dbReference type="ARBA" id="ARBA00023237"/>
    </source>
</evidence>
<feature type="domain" description="SLBB" evidence="20">
    <location>
        <begin position="450"/>
        <end position="530"/>
    </location>
</feature>
<evidence type="ECO:0000256" key="2">
    <source>
        <dbReference type="ARBA" id="ARBA00009450"/>
    </source>
</evidence>
<feature type="signal peptide" evidence="17">
    <location>
        <begin position="1"/>
        <end position="28"/>
    </location>
</feature>
<evidence type="ECO:0000256" key="1">
    <source>
        <dbReference type="ARBA" id="ARBA00004571"/>
    </source>
</evidence>
<proteinExistence type="inferred from homology"/>
<feature type="compositionally biased region" description="Polar residues" evidence="15">
    <location>
        <begin position="103"/>
        <end position="112"/>
    </location>
</feature>
<evidence type="ECO:0000256" key="5">
    <source>
        <dbReference type="ARBA" id="ARBA00022597"/>
    </source>
</evidence>
<evidence type="ECO:0000256" key="3">
    <source>
        <dbReference type="ARBA" id="ARBA00022448"/>
    </source>
</evidence>
<sequence length="835" mass="93064">MRFFQKTRHIYFPIILLLVCLVNLASFAQTIPQSKKNVDDLTEDEVSIFYQKALDSGMSEMQIEKAAKAQGYTAADIAKMRDKLSKFSISSKTGNKAEVPENTEVSRVTIGNLSKPKKIEPSSTDPSKSRKPLDEQIFTLEERVFLSQPLNVYNDSLVKAYKELQLRRSIALEKVIFGADLFDTETLNFEPDLKIATPSNYLLGPDDEINIDIFGDVLDNFKVKVSTEGTVKILNLSPIYVNGLSIDAASNRIIGRLRQLYQGLNKPGSGSSAQVTLGNVRSIKVTLTGEVKFPGSYTVSSLATIFNALYLAGGPSANGSYRNIRLIRGNKTIRTLDLYDFLLKADQKDNIHLQDQDIIRISDYETRVELIGEVKRPMIFETLKGETLKDVLRFAGGFTSKAYTYSIPVTRNTSRELKLMNITQDEVSNFLPQNGDKYVIGAIIERFENRVEIEGAVFRPGMYALEQGVSTIKELIKRAEGAREDAFLNRATITRRQENYEPQIISVDLGKILRGEVADISLQREDVVKVFSITNLKEKRIVSIFGEVNLEGEFEYKEGMKVGDLILLAKGFKEGASYSKIELARRIVTHGQGTVSDEKVDIITFDINGDLEISNKGSQFVLSPFDILSIRKSPDYEIQRYISIQGMVNYPGVYALKNNQKKISDFIELSGGLKAGAFLEGAQLYRNSEIVGINIEEIVENPGSKDNMYLMAMDSIYVPRIDQTVKMSGALQNPISVTYKTDYKLSDYIAEAGGFAPNAIKSHVYVKNPNGISSKTKRFLFFKNYPKVLPGSEIIVDGIPIGAKKGLTTGEVMGISTSLASFSLTLIYLINLIIK</sequence>
<keyword evidence="5 21" id="KW-0762">Sugar transport</keyword>